<reference evidence="2 3" key="1">
    <citation type="submission" date="2020-02" db="EMBL/GenBank/DDBJ databases">
        <title>Flavobacteriaceae Psychroflexus bacterium YR1-1, complete genome.</title>
        <authorList>
            <person name="Li Y."/>
            <person name="Wu S."/>
        </authorList>
    </citation>
    <scope>NUCLEOTIDE SEQUENCE [LARGE SCALE GENOMIC DNA]</scope>
    <source>
        <strain evidence="2 3">YR1-1</strain>
    </source>
</reference>
<keyword evidence="1" id="KW-0472">Membrane</keyword>
<keyword evidence="1" id="KW-1133">Transmembrane helix</keyword>
<sequence>MELDKSYVEKLLKLYEEGETTLEQERELKSYFSSENYDSEFAAYARLFQFFEKESTSQSPPLQTKAKKTRYPFWINIAASICIVLGGVWFYDFYQDQQELEQARLAFETTQNALNFLSINMNEGLEKLEYIEVFSQQKNKLIK</sequence>
<keyword evidence="1" id="KW-0812">Transmembrane</keyword>
<proteinExistence type="predicted"/>
<dbReference type="RefSeq" id="WP_164004078.1">
    <property type="nucleotide sequence ID" value="NZ_JAAIKD010000002.1"/>
</dbReference>
<keyword evidence="3" id="KW-1185">Reference proteome</keyword>
<dbReference type="EMBL" id="JAAIKD010000002">
    <property type="protein sequence ID" value="NEV93359.1"/>
    <property type="molecule type" value="Genomic_DNA"/>
</dbReference>
<evidence type="ECO:0000313" key="3">
    <source>
        <dbReference type="Proteomes" id="UP000478505"/>
    </source>
</evidence>
<accession>A0A6B3QYW5</accession>
<protein>
    <submittedName>
        <fullName evidence="2">Uncharacterized protein</fullName>
    </submittedName>
</protein>
<dbReference type="AlphaFoldDB" id="A0A6B3QYW5"/>
<evidence type="ECO:0000313" key="2">
    <source>
        <dbReference type="EMBL" id="NEV93359.1"/>
    </source>
</evidence>
<evidence type="ECO:0000256" key="1">
    <source>
        <dbReference type="SAM" id="Phobius"/>
    </source>
</evidence>
<organism evidence="2 3">
    <name type="scientific">Psychroflexus aurantiacus</name>
    <dbReference type="NCBI Taxonomy" id="2709310"/>
    <lineage>
        <taxon>Bacteria</taxon>
        <taxon>Pseudomonadati</taxon>
        <taxon>Bacteroidota</taxon>
        <taxon>Flavobacteriia</taxon>
        <taxon>Flavobacteriales</taxon>
        <taxon>Flavobacteriaceae</taxon>
        <taxon>Psychroflexus</taxon>
    </lineage>
</organism>
<name>A0A6B3QYW5_9FLAO</name>
<gene>
    <name evidence="2" type="ORF">G3567_04240</name>
</gene>
<feature type="transmembrane region" description="Helical" evidence="1">
    <location>
        <begin position="73"/>
        <end position="91"/>
    </location>
</feature>
<comment type="caution">
    <text evidence="2">The sequence shown here is derived from an EMBL/GenBank/DDBJ whole genome shotgun (WGS) entry which is preliminary data.</text>
</comment>
<dbReference type="Proteomes" id="UP000478505">
    <property type="component" value="Unassembled WGS sequence"/>
</dbReference>